<evidence type="ECO:0000313" key="1">
    <source>
        <dbReference type="EMBL" id="CAF4861323.1"/>
    </source>
</evidence>
<organism evidence="3 5">
    <name type="scientific">Rotaria magnacalcarata</name>
    <dbReference type="NCBI Taxonomy" id="392030"/>
    <lineage>
        <taxon>Eukaryota</taxon>
        <taxon>Metazoa</taxon>
        <taxon>Spiralia</taxon>
        <taxon>Gnathifera</taxon>
        <taxon>Rotifera</taxon>
        <taxon>Eurotatoria</taxon>
        <taxon>Bdelloidea</taxon>
        <taxon>Philodinida</taxon>
        <taxon>Philodinidae</taxon>
        <taxon>Rotaria</taxon>
    </lineage>
</organism>
<dbReference type="EMBL" id="CAJOBH010157960">
    <property type="protein sequence ID" value="CAF4868686.1"/>
    <property type="molecule type" value="Genomic_DNA"/>
</dbReference>
<dbReference type="Proteomes" id="UP000681967">
    <property type="component" value="Unassembled WGS sequence"/>
</dbReference>
<sequence length="32" mass="3468">NVVLEKLYLKPNALADLNLPVTVSLGYLGILN</sequence>
<dbReference type="EMBL" id="CAJOBJ010223473">
    <property type="protein sequence ID" value="CAF5038245.1"/>
    <property type="molecule type" value="Genomic_DNA"/>
</dbReference>
<dbReference type="EMBL" id="CAJOBJ010221580">
    <property type="protein sequence ID" value="CAF5034259.1"/>
    <property type="molecule type" value="Genomic_DNA"/>
</dbReference>
<comment type="caution">
    <text evidence="3">The sequence shown here is derived from an EMBL/GenBank/DDBJ whole genome shotgun (WGS) entry which is preliminary data.</text>
</comment>
<gene>
    <name evidence="1" type="ORF">BYL167_LOCUS50585</name>
    <name evidence="2" type="ORF">BYL167_LOCUS50861</name>
    <name evidence="3" type="ORF">GIL414_LOCUS59066</name>
    <name evidence="4" type="ORF">GIL414_LOCUS59276</name>
</gene>
<evidence type="ECO:0000313" key="5">
    <source>
        <dbReference type="Proteomes" id="UP000681720"/>
    </source>
</evidence>
<dbReference type="AlphaFoldDB" id="A0A8S3E587"/>
<evidence type="ECO:0000313" key="2">
    <source>
        <dbReference type="EMBL" id="CAF4868686.1"/>
    </source>
</evidence>
<name>A0A8S3E587_9BILA</name>
<feature type="non-terminal residue" evidence="3">
    <location>
        <position position="1"/>
    </location>
</feature>
<evidence type="ECO:0000313" key="3">
    <source>
        <dbReference type="EMBL" id="CAF5034259.1"/>
    </source>
</evidence>
<proteinExistence type="predicted"/>
<protein>
    <submittedName>
        <fullName evidence="3">Uncharacterized protein</fullName>
    </submittedName>
</protein>
<dbReference type="Proteomes" id="UP000681720">
    <property type="component" value="Unassembled WGS sequence"/>
</dbReference>
<evidence type="ECO:0000313" key="4">
    <source>
        <dbReference type="EMBL" id="CAF5038245.1"/>
    </source>
</evidence>
<reference evidence="3" key="1">
    <citation type="submission" date="2021-02" db="EMBL/GenBank/DDBJ databases">
        <authorList>
            <person name="Nowell W R."/>
        </authorList>
    </citation>
    <scope>NUCLEOTIDE SEQUENCE</scope>
</reference>
<dbReference type="EMBL" id="CAJOBH010155686">
    <property type="protein sequence ID" value="CAF4861323.1"/>
    <property type="molecule type" value="Genomic_DNA"/>
</dbReference>
<accession>A0A8S3E587</accession>